<dbReference type="PANTHER" id="PTHR38436:SF1">
    <property type="entry name" value="ESTER CYCLASE"/>
    <property type="match status" value="1"/>
</dbReference>
<dbReference type="GO" id="GO:0030638">
    <property type="term" value="P:polyketide metabolic process"/>
    <property type="evidence" value="ECO:0007669"/>
    <property type="project" value="InterPro"/>
</dbReference>
<dbReference type="KEGG" id="sus:Acid_4282"/>
<accession>Q01YM1</accession>
<dbReference type="HOGENOM" id="CLU_100997_5_1_0"/>
<dbReference type="EMBL" id="CP000473">
    <property type="protein sequence ID" value="ABJ85244.1"/>
    <property type="molecule type" value="Genomic_DNA"/>
</dbReference>
<dbReference type="InParanoid" id="Q01YM1"/>
<evidence type="ECO:0008006" key="2">
    <source>
        <dbReference type="Google" id="ProtNLM"/>
    </source>
</evidence>
<evidence type="ECO:0000313" key="1">
    <source>
        <dbReference type="EMBL" id="ABJ85244.1"/>
    </source>
</evidence>
<dbReference type="eggNOG" id="COG5485">
    <property type="taxonomic scope" value="Bacteria"/>
</dbReference>
<dbReference type="STRING" id="234267.Acid_4282"/>
<dbReference type="InterPro" id="IPR009959">
    <property type="entry name" value="Cyclase_SnoaL-like"/>
</dbReference>
<dbReference type="Gene3D" id="3.10.450.50">
    <property type="match status" value="1"/>
</dbReference>
<gene>
    <name evidence="1" type="ordered locus">Acid_4282</name>
</gene>
<protein>
    <recommendedName>
        <fullName evidence="2">Ester cyclase</fullName>
    </recommendedName>
</protein>
<name>Q01YM1_SOLUE</name>
<organism evidence="1">
    <name type="scientific">Solibacter usitatus (strain Ellin6076)</name>
    <dbReference type="NCBI Taxonomy" id="234267"/>
    <lineage>
        <taxon>Bacteria</taxon>
        <taxon>Pseudomonadati</taxon>
        <taxon>Acidobacteriota</taxon>
        <taxon>Terriglobia</taxon>
        <taxon>Bryobacterales</taxon>
        <taxon>Solibacteraceae</taxon>
        <taxon>Candidatus Solibacter</taxon>
    </lineage>
</organism>
<reference evidence="1" key="1">
    <citation type="submission" date="2006-10" db="EMBL/GenBank/DDBJ databases">
        <title>Complete sequence of Solibacter usitatus Ellin6076.</title>
        <authorList>
            <consortium name="US DOE Joint Genome Institute"/>
            <person name="Copeland A."/>
            <person name="Lucas S."/>
            <person name="Lapidus A."/>
            <person name="Barry K."/>
            <person name="Detter J.C."/>
            <person name="Glavina del Rio T."/>
            <person name="Hammon N."/>
            <person name="Israni S."/>
            <person name="Dalin E."/>
            <person name="Tice H."/>
            <person name="Pitluck S."/>
            <person name="Thompson L.S."/>
            <person name="Brettin T."/>
            <person name="Bruce D."/>
            <person name="Han C."/>
            <person name="Tapia R."/>
            <person name="Gilna P."/>
            <person name="Schmutz J."/>
            <person name="Larimer F."/>
            <person name="Land M."/>
            <person name="Hauser L."/>
            <person name="Kyrpides N."/>
            <person name="Mikhailova N."/>
            <person name="Janssen P.H."/>
            <person name="Kuske C.R."/>
            <person name="Richardson P."/>
        </authorList>
    </citation>
    <scope>NUCLEOTIDE SEQUENCE</scope>
    <source>
        <strain evidence="1">Ellin6076</strain>
    </source>
</reference>
<sequence length="150" mass="16052">MSEANKTVVRRWFEEVWNQGREAAVDELFAAGAVAHGLGDSELDVHGPAEFKPFVAGIRGSIPDVHFQVEDILSEGDRVAVRILLRGTHTGPGLGVAPTGGRVSIRGIIIVRVLNGQIVEGWNCYDQLGLLRQVGAIPGPGDRDSFLTAS</sequence>
<proteinExistence type="predicted"/>
<dbReference type="Pfam" id="PF07366">
    <property type="entry name" value="SnoaL"/>
    <property type="match status" value="1"/>
</dbReference>
<dbReference type="SUPFAM" id="SSF54427">
    <property type="entry name" value="NTF2-like"/>
    <property type="match status" value="1"/>
</dbReference>
<dbReference type="InterPro" id="IPR032710">
    <property type="entry name" value="NTF2-like_dom_sf"/>
</dbReference>
<dbReference type="PANTHER" id="PTHR38436">
    <property type="entry name" value="POLYKETIDE CYCLASE SNOAL-LIKE DOMAIN"/>
    <property type="match status" value="1"/>
</dbReference>
<dbReference type="OrthoDB" id="122195at2"/>
<dbReference type="AlphaFoldDB" id="Q01YM1"/>